<dbReference type="PIRSF" id="PIRSF017302">
    <property type="entry name" value="Gltscr2"/>
    <property type="match status" value="1"/>
</dbReference>
<dbReference type="PANTHER" id="PTHR14211">
    <property type="entry name" value="GLIOMA SUPPRESSOR CANDIDATE REGION GENE 2"/>
    <property type="match status" value="1"/>
</dbReference>
<keyword evidence="3 5" id="KW-0690">Ribosome biogenesis</keyword>
<sequence>MAKNRKTANKKQSTASWRKRGKAFEAAALAAREQVDLERRTGGSVSGLTNEQLFELQPAVPQSKVVVGHRTKPVGDVSRTSLSVERKLAANPFIPTVVKPPSQKQRAGPSKKTLEIRYKVARAVKGLVQHRAQAALAAITAPPQQEALDVWGGGADDAGSRAKRQRRPPEASTVSVAVVMPAEGASWNPTASAHKELLDQAVGHELERLRREQLHRNSLFHHSDDESEDEETTARLAAEREAAKSAPLLQDAPGADEDDEDDAEEGEAAERSAWHVDKEKLTKAQRNRRERAKEREKEERAAAAERKRERQLGRVGTLLSELKKESAELRARQEHEAAWAAALPKKLAGKRYVPKRPDVLLSDEQPSALRQMSTEGSLLADRFDSLQARHLVEVRVQRKRKGKFGPHGQKGGRRLIQKDSNKSLLYKSPHYRGPLPAWM</sequence>
<comment type="subcellular location">
    <subcellularLocation>
        <location evidence="5">Nucleus</location>
        <location evidence="5">Nucleolus</location>
    </subcellularLocation>
    <subcellularLocation>
        <location evidence="5">Nucleus</location>
        <location evidence="5">Nucleoplasm</location>
    </subcellularLocation>
</comment>
<dbReference type="GO" id="GO:0000027">
    <property type="term" value="P:ribosomal large subunit assembly"/>
    <property type="evidence" value="ECO:0007669"/>
    <property type="project" value="UniProtKB-UniRule"/>
</dbReference>
<evidence type="ECO:0000256" key="5">
    <source>
        <dbReference type="PIRNR" id="PIRNR017302"/>
    </source>
</evidence>
<feature type="region of interest" description="Disordered" evidence="6">
    <location>
        <begin position="1"/>
        <end position="20"/>
    </location>
</feature>
<evidence type="ECO:0000256" key="6">
    <source>
        <dbReference type="SAM" id="MobiDB-lite"/>
    </source>
</evidence>
<evidence type="ECO:0000256" key="4">
    <source>
        <dbReference type="ARBA" id="ARBA00023242"/>
    </source>
</evidence>
<keyword evidence="8" id="KW-1185">Reference proteome</keyword>
<dbReference type="GO" id="GO:0005730">
    <property type="term" value="C:nucleolus"/>
    <property type="evidence" value="ECO:0007669"/>
    <property type="project" value="UniProtKB-SubCell"/>
</dbReference>
<reference evidence="8" key="1">
    <citation type="journal article" date="2015" name="PLoS Genet.">
        <title>Genome Sequence and Transcriptome Analyses of Chrysochromulina tobin: Metabolic Tools for Enhanced Algal Fitness in the Prominent Order Prymnesiales (Haptophyceae).</title>
        <authorList>
            <person name="Hovde B.T."/>
            <person name="Deodato C.R."/>
            <person name="Hunsperger H.M."/>
            <person name="Ryken S.A."/>
            <person name="Yost W."/>
            <person name="Jha R.K."/>
            <person name="Patterson J."/>
            <person name="Monnat R.J. Jr."/>
            <person name="Barlow S.B."/>
            <person name="Starkenburg S.R."/>
            <person name="Cattolico R.A."/>
        </authorList>
    </citation>
    <scope>NUCLEOTIDE SEQUENCE</scope>
    <source>
        <strain evidence="8">CCMP291</strain>
    </source>
</reference>
<feature type="compositionally biased region" description="Basic and acidic residues" evidence="6">
    <location>
        <begin position="291"/>
        <end position="312"/>
    </location>
</feature>
<keyword evidence="4 5" id="KW-0539">Nucleus</keyword>
<dbReference type="GO" id="GO:0005654">
    <property type="term" value="C:nucleoplasm"/>
    <property type="evidence" value="ECO:0007669"/>
    <property type="project" value="UniProtKB-SubCell"/>
</dbReference>
<dbReference type="InterPro" id="IPR011687">
    <property type="entry name" value="Nop53/GLTSCR2"/>
</dbReference>
<feature type="region of interest" description="Disordered" evidence="6">
    <location>
        <begin position="217"/>
        <end position="313"/>
    </location>
</feature>
<feature type="region of interest" description="Disordered" evidence="6">
    <location>
        <begin position="397"/>
        <end position="439"/>
    </location>
</feature>
<dbReference type="OrthoDB" id="5072at2759"/>
<feature type="region of interest" description="Disordered" evidence="6">
    <location>
        <begin position="151"/>
        <end position="177"/>
    </location>
</feature>
<evidence type="ECO:0000313" key="7">
    <source>
        <dbReference type="EMBL" id="KOO21757.1"/>
    </source>
</evidence>
<dbReference type="PANTHER" id="PTHR14211:SF7">
    <property type="entry name" value="RIBOSOME BIOGENESIS PROTEIN NOP53"/>
    <property type="match status" value="1"/>
</dbReference>
<evidence type="ECO:0000256" key="3">
    <source>
        <dbReference type="ARBA" id="ARBA00022517"/>
    </source>
</evidence>
<comment type="similarity">
    <text evidence="1 5">Belongs to the NOP53 family.</text>
</comment>
<organism evidence="7 8">
    <name type="scientific">Chrysochromulina tobinii</name>
    <dbReference type="NCBI Taxonomy" id="1460289"/>
    <lineage>
        <taxon>Eukaryota</taxon>
        <taxon>Haptista</taxon>
        <taxon>Haptophyta</taxon>
        <taxon>Prymnesiophyceae</taxon>
        <taxon>Prymnesiales</taxon>
        <taxon>Chrysochromulinaceae</taxon>
        <taxon>Chrysochromulina</taxon>
    </lineage>
</organism>
<dbReference type="GO" id="GO:0008097">
    <property type="term" value="F:5S rRNA binding"/>
    <property type="evidence" value="ECO:0007669"/>
    <property type="project" value="TreeGrafter"/>
</dbReference>
<dbReference type="GO" id="GO:0006364">
    <property type="term" value="P:rRNA processing"/>
    <property type="evidence" value="ECO:0007669"/>
    <property type="project" value="TreeGrafter"/>
</dbReference>
<name>A0A0M0J5Z4_9EUKA</name>
<dbReference type="EMBL" id="JWZX01003337">
    <property type="protein sequence ID" value="KOO21757.1"/>
    <property type="molecule type" value="Genomic_DNA"/>
</dbReference>
<feature type="compositionally biased region" description="Basic residues" evidence="6">
    <location>
        <begin position="397"/>
        <end position="415"/>
    </location>
</feature>
<proteinExistence type="inferred from homology"/>
<dbReference type="Proteomes" id="UP000037460">
    <property type="component" value="Unassembled WGS sequence"/>
</dbReference>
<feature type="compositionally biased region" description="Basic and acidic residues" evidence="6">
    <location>
        <begin position="268"/>
        <end position="282"/>
    </location>
</feature>
<comment type="caution">
    <text evidence="7">The sequence shown here is derived from an EMBL/GenBank/DDBJ whole genome shotgun (WGS) entry which is preliminary data.</text>
</comment>
<evidence type="ECO:0000256" key="2">
    <source>
        <dbReference type="ARBA" id="ARBA00018339"/>
    </source>
</evidence>
<evidence type="ECO:0000313" key="8">
    <source>
        <dbReference type="Proteomes" id="UP000037460"/>
    </source>
</evidence>
<dbReference type="AlphaFoldDB" id="A0A0M0J5Z4"/>
<dbReference type="Pfam" id="PF07767">
    <property type="entry name" value="Nop53"/>
    <property type="match status" value="1"/>
</dbReference>
<evidence type="ECO:0000256" key="1">
    <source>
        <dbReference type="ARBA" id="ARBA00008838"/>
    </source>
</evidence>
<feature type="compositionally biased region" description="Acidic residues" evidence="6">
    <location>
        <begin position="254"/>
        <end position="267"/>
    </location>
</feature>
<gene>
    <name evidence="7" type="ORF">Ctob_007246</name>
</gene>
<protein>
    <recommendedName>
        <fullName evidence="2 5">Ribosome biogenesis protein NOP53</fullName>
    </recommendedName>
</protein>
<comment type="function">
    <text evidence="5">May play a role in ribosome biogenesis.</text>
</comment>
<accession>A0A0M0J5Z4</accession>